<dbReference type="PhylomeDB" id="A0A022S2F8"/>
<organism evidence="2 3">
    <name type="scientific">Erythranthe guttata</name>
    <name type="common">Yellow monkey flower</name>
    <name type="synonym">Mimulus guttatus</name>
    <dbReference type="NCBI Taxonomy" id="4155"/>
    <lineage>
        <taxon>Eukaryota</taxon>
        <taxon>Viridiplantae</taxon>
        <taxon>Streptophyta</taxon>
        <taxon>Embryophyta</taxon>
        <taxon>Tracheophyta</taxon>
        <taxon>Spermatophyta</taxon>
        <taxon>Magnoliopsida</taxon>
        <taxon>eudicotyledons</taxon>
        <taxon>Gunneridae</taxon>
        <taxon>Pentapetalae</taxon>
        <taxon>asterids</taxon>
        <taxon>lamiids</taxon>
        <taxon>Lamiales</taxon>
        <taxon>Phrymaceae</taxon>
        <taxon>Erythranthe</taxon>
    </lineage>
</organism>
<protein>
    <recommendedName>
        <fullName evidence="1">F-box domain-containing protein</fullName>
    </recommendedName>
</protein>
<dbReference type="PANTHER" id="PTHR31672">
    <property type="entry name" value="BNACNNG10540D PROTEIN"/>
    <property type="match status" value="1"/>
</dbReference>
<reference evidence="2 3" key="1">
    <citation type="journal article" date="2013" name="Proc. Natl. Acad. Sci. U.S.A.">
        <title>Fine-scale variation in meiotic recombination in Mimulus inferred from population shotgun sequencing.</title>
        <authorList>
            <person name="Hellsten U."/>
            <person name="Wright K.M."/>
            <person name="Jenkins J."/>
            <person name="Shu S."/>
            <person name="Yuan Y."/>
            <person name="Wessler S.R."/>
            <person name="Schmutz J."/>
            <person name="Willis J.H."/>
            <person name="Rokhsar D.S."/>
        </authorList>
    </citation>
    <scope>NUCLEOTIDE SEQUENCE [LARGE SCALE GENOMIC DNA]</scope>
    <source>
        <strain evidence="3">cv. DUN x IM62</strain>
    </source>
</reference>
<dbReference type="OMA" id="WPLERTH"/>
<sequence length="378" mass="43824">MANKEGKSEIVVGKCNSERVRMKYRSSTKIEFLPDELVFNILVRLPAEDIYNDAMLVCWKWYRTIHSRNFIDSHLRHSTPGILIRNFNCKNNDSIIVSMRQDRLVLSEFSYKFAGGGPWSCCNGLIVEYDYSKRSLRITNPAIKRHFAIPQFIRPRAHVIYPSIAYSAASKEYKVVLTYGISDGDSYVPRLAILTVGVDQSWRDVCTPQLSEDMIIIAPFISEGFIHWPLERTHVLTLNVATEVVTKTPLPEGCDSGFKFYLSTGKNLSLFVRCTVFSLEVWDLESESGEWTKMNNIDLESQRSKFEDVYCKKNSRRFVLIPTVWLKCKEVLVFRFQRPTGVFFAYNVRTHGIDWFELDCACHFRNFELHTNSLVWLT</sequence>
<dbReference type="NCBIfam" id="TIGR01640">
    <property type="entry name" value="F_box_assoc_1"/>
    <property type="match status" value="1"/>
</dbReference>
<dbReference type="AlphaFoldDB" id="A0A022S2F8"/>
<evidence type="ECO:0000259" key="1">
    <source>
        <dbReference type="PROSITE" id="PS50181"/>
    </source>
</evidence>
<evidence type="ECO:0000313" key="2">
    <source>
        <dbReference type="EMBL" id="EYU46098.1"/>
    </source>
</evidence>
<evidence type="ECO:0000313" key="3">
    <source>
        <dbReference type="Proteomes" id="UP000030748"/>
    </source>
</evidence>
<dbReference type="KEGG" id="egt:105968098"/>
<keyword evidence="3" id="KW-1185">Reference proteome</keyword>
<accession>A0A022S2F8</accession>
<dbReference type="OrthoDB" id="1918594at2759"/>
<dbReference type="EMBL" id="KI630171">
    <property type="protein sequence ID" value="EYU46098.1"/>
    <property type="molecule type" value="Genomic_DNA"/>
</dbReference>
<dbReference type="InterPro" id="IPR050796">
    <property type="entry name" value="SCF_F-box_component"/>
</dbReference>
<dbReference type="InterPro" id="IPR001810">
    <property type="entry name" value="F-box_dom"/>
</dbReference>
<dbReference type="PANTHER" id="PTHR31672:SF11">
    <property type="entry name" value="F-BOX PROTEIN CPR1-LIKE ISOFORM X2"/>
    <property type="match status" value="1"/>
</dbReference>
<dbReference type="Proteomes" id="UP000030748">
    <property type="component" value="Unassembled WGS sequence"/>
</dbReference>
<dbReference type="SUPFAM" id="SSF81383">
    <property type="entry name" value="F-box domain"/>
    <property type="match status" value="1"/>
</dbReference>
<dbReference type="PROSITE" id="PS50181">
    <property type="entry name" value="FBOX"/>
    <property type="match status" value="1"/>
</dbReference>
<name>A0A022S2F8_ERYGU</name>
<dbReference type="eggNOG" id="ENOG502SSN5">
    <property type="taxonomic scope" value="Eukaryota"/>
</dbReference>
<feature type="domain" description="F-box" evidence="1">
    <location>
        <begin position="27"/>
        <end position="74"/>
    </location>
</feature>
<dbReference type="Gene3D" id="1.20.1280.50">
    <property type="match status" value="1"/>
</dbReference>
<dbReference type="Pfam" id="PF12937">
    <property type="entry name" value="F-box-like"/>
    <property type="match status" value="1"/>
</dbReference>
<gene>
    <name evidence="2" type="ORF">MIMGU_mgv1a008301mg</name>
</gene>
<dbReference type="InterPro" id="IPR036047">
    <property type="entry name" value="F-box-like_dom_sf"/>
</dbReference>
<proteinExistence type="predicted"/>
<dbReference type="InterPro" id="IPR017451">
    <property type="entry name" value="F-box-assoc_interact_dom"/>
</dbReference>